<dbReference type="RefSeq" id="WP_246076788.1">
    <property type="nucleotide sequence ID" value="NZ_VFML01000002.1"/>
</dbReference>
<dbReference type="Proteomes" id="UP000320876">
    <property type="component" value="Unassembled WGS sequence"/>
</dbReference>
<dbReference type="AlphaFoldDB" id="A0A542CST5"/>
<gene>
    <name evidence="1" type="ORF">FB471_6037</name>
</gene>
<accession>A0A542CST5</accession>
<evidence type="ECO:0000313" key="1">
    <source>
        <dbReference type="EMBL" id="TQI93891.1"/>
    </source>
</evidence>
<dbReference type="EMBL" id="VFML01000002">
    <property type="protein sequence ID" value="TQI93891.1"/>
    <property type="molecule type" value="Genomic_DNA"/>
</dbReference>
<sequence length="108" mass="12295">MRPTVVTPDVVTATFTYRNGRTEPVYLAPYPREGPVRLADAEGRAVLAFMYAHFVFQWLEGTQVVRISHGTLAGPRILLWREVPIEGRWSPEVLAGFGRRWAEDQLAR</sequence>
<keyword evidence="2" id="KW-1185">Reference proteome</keyword>
<protein>
    <submittedName>
        <fullName evidence="1">Uncharacterized protein</fullName>
    </submittedName>
</protein>
<reference evidence="1 2" key="1">
    <citation type="submission" date="2019-06" db="EMBL/GenBank/DDBJ databases">
        <title>Sequencing the genomes of 1000 actinobacteria strains.</title>
        <authorList>
            <person name="Klenk H.-P."/>
        </authorList>
    </citation>
    <scope>NUCLEOTIDE SEQUENCE [LARGE SCALE GENOMIC DNA]</scope>
    <source>
        <strain evidence="1 2">DSM 45679</strain>
    </source>
</reference>
<evidence type="ECO:0000313" key="2">
    <source>
        <dbReference type="Proteomes" id="UP000320876"/>
    </source>
</evidence>
<proteinExistence type="predicted"/>
<name>A0A542CST5_AMYCI</name>
<comment type="caution">
    <text evidence="1">The sequence shown here is derived from an EMBL/GenBank/DDBJ whole genome shotgun (WGS) entry which is preliminary data.</text>
</comment>
<organism evidence="1 2">
    <name type="scientific">Amycolatopsis cihanbeyliensis</name>
    <dbReference type="NCBI Taxonomy" id="1128664"/>
    <lineage>
        <taxon>Bacteria</taxon>
        <taxon>Bacillati</taxon>
        <taxon>Actinomycetota</taxon>
        <taxon>Actinomycetes</taxon>
        <taxon>Pseudonocardiales</taxon>
        <taxon>Pseudonocardiaceae</taxon>
        <taxon>Amycolatopsis</taxon>
    </lineage>
</organism>